<dbReference type="Pfam" id="PF23275">
    <property type="entry name" value="TPR_23"/>
    <property type="match status" value="1"/>
</dbReference>
<evidence type="ECO:0000256" key="1">
    <source>
        <dbReference type="SAM" id="MobiDB-lite"/>
    </source>
</evidence>
<accession>A0ABS6HMU8</accession>
<reference evidence="4 5" key="1">
    <citation type="submission" date="2021-05" db="EMBL/GenBank/DDBJ databases">
        <title>Draft Genome Sequences of Clinical Respiratory Isolates of Mycobacterium goodii Recovered in Ireland.</title>
        <authorList>
            <person name="Flanagan P.R."/>
            <person name="Mok S."/>
            <person name="Roycroft E."/>
            <person name="Rogers T.R."/>
            <person name="Fitzgibbon M."/>
        </authorList>
    </citation>
    <scope>NUCLEOTIDE SEQUENCE [LARGE SCALE GENOMIC DNA]</scope>
    <source>
        <strain evidence="4 5">14IE55</strain>
    </source>
</reference>
<name>A0ABS6HMU8_MYCGD</name>
<dbReference type="InterPro" id="IPR043796">
    <property type="entry name" value="ESX-1_EspA/EspE-like"/>
</dbReference>
<dbReference type="Pfam" id="PF18879">
    <property type="entry name" value="EspA_EspE"/>
    <property type="match status" value="1"/>
</dbReference>
<feature type="compositionally biased region" description="Basic and acidic residues" evidence="1">
    <location>
        <begin position="182"/>
        <end position="195"/>
    </location>
</feature>
<dbReference type="Proteomes" id="UP000696413">
    <property type="component" value="Unassembled WGS sequence"/>
</dbReference>
<evidence type="ECO:0000259" key="3">
    <source>
        <dbReference type="Pfam" id="PF23275"/>
    </source>
</evidence>
<protein>
    <recommendedName>
        <fullName evidence="6">ESX-1 secretion-associated protein EspA/EspE-like domain-containing protein</fullName>
    </recommendedName>
</protein>
<keyword evidence="5" id="KW-1185">Reference proteome</keyword>
<feature type="domain" description="TPR repeat" evidence="3">
    <location>
        <begin position="229"/>
        <end position="469"/>
    </location>
</feature>
<evidence type="ECO:0008006" key="6">
    <source>
        <dbReference type="Google" id="ProtNLM"/>
    </source>
</evidence>
<organism evidence="4 5">
    <name type="scientific">Mycolicibacterium goodii</name>
    <name type="common">Mycobacterium goodii</name>
    <dbReference type="NCBI Taxonomy" id="134601"/>
    <lineage>
        <taxon>Bacteria</taxon>
        <taxon>Bacillati</taxon>
        <taxon>Actinomycetota</taxon>
        <taxon>Actinomycetes</taxon>
        <taxon>Mycobacteriales</taxon>
        <taxon>Mycobacteriaceae</taxon>
        <taxon>Mycolicibacterium</taxon>
    </lineage>
</organism>
<gene>
    <name evidence="4" type="ORF">KL859_10270</name>
</gene>
<proteinExistence type="predicted"/>
<dbReference type="RefSeq" id="WP_214394694.1">
    <property type="nucleotide sequence ID" value="NZ_JAHBOL010000041.1"/>
</dbReference>
<evidence type="ECO:0000313" key="4">
    <source>
        <dbReference type="EMBL" id="MBU8823255.1"/>
    </source>
</evidence>
<dbReference type="InterPro" id="IPR057037">
    <property type="entry name" value="TPR_rep_actino"/>
</dbReference>
<comment type="caution">
    <text evidence="4">The sequence shown here is derived from an EMBL/GenBank/DDBJ whole genome shotgun (WGS) entry which is preliminary data.</text>
</comment>
<dbReference type="EMBL" id="JAHBOM010000007">
    <property type="protein sequence ID" value="MBU8823255.1"/>
    <property type="molecule type" value="Genomic_DNA"/>
</dbReference>
<feature type="domain" description="ESX-1 secretion-associated protein EspA/EspE-like" evidence="2">
    <location>
        <begin position="18"/>
        <end position="100"/>
    </location>
</feature>
<evidence type="ECO:0000313" key="5">
    <source>
        <dbReference type="Proteomes" id="UP000696413"/>
    </source>
</evidence>
<evidence type="ECO:0000259" key="2">
    <source>
        <dbReference type="Pfam" id="PF18879"/>
    </source>
</evidence>
<sequence length="753" mass="80966">MGALDGFYSTWNKARETFGQGVPTDGSQFDQSRSLTQMKASVEAAAPDDRWQGSGANAYAAANKEHAQVYQKLADLDQKMAAEVKNAANVVSVGRTNLDNAKGWVESMANSLPATSAQDRERKLIPIAREGINRVDNIVKTATSEMMGIKGRVTGFKTEYDTIKNSVKFASGAKEGGLPDIFKPEEEKKDEEKKKPQLNSKNGKDDGAVLRDGLVRAMLPSDYHDRLIEASTLTPEQLADLAAGKDVVVGADRMAYLYQLSQAFNGMTPEEIKAATAELPPDERKALAQGLAIVSNDNALSGIANTEGVTDATRDNFIPAAGSLANLPDGMYNELTRNDRVVYDTPSYPNAPTEMRMNGVGAMQDIADIMKPAAPGYLNGSEATRSMLDAASQYSAADLKAHDTGGIIANTDAHGPLKNALADVISVAGHDHVDVHDIVTGPYGNNFMDSLMNQDWGDQSSKIGTAFNWMDDDPNNHINSATGNKIGHYIADRAEELRSAKGGIWYGHPWAESNPGLAQAMAEGISPYLTEFAGGGPSMNLEHPGVEAFANGRKFQDLFSVFDLSPESAITLNEAARSQYSDIIMAATDADGINGNQLEIAGRLQNAMVDGAGIAESVEQSDDFGLFKNALSLTLANVPYAGEALALADIWHDIQKEHAIPPYVYTAEDASKGTGTLAFQTDILNGLLANHPEIAQTPELVPYINNGHVEIGETAKTMAGSVFAEWFREVGPNYGVEFTKWTEERSLGNNDDW</sequence>
<feature type="region of interest" description="Disordered" evidence="1">
    <location>
        <begin position="178"/>
        <end position="207"/>
    </location>
</feature>